<evidence type="ECO:0000313" key="3">
    <source>
        <dbReference type="Proteomes" id="UP001233999"/>
    </source>
</evidence>
<feature type="transmembrane region" description="Helical" evidence="1">
    <location>
        <begin position="33"/>
        <end position="55"/>
    </location>
</feature>
<dbReference type="EMBL" id="JASPKZ010010276">
    <property type="protein sequence ID" value="KAJ9574575.1"/>
    <property type="molecule type" value="Genomic_DNA"/>
</dbReference>
<organism evidence="2 3">
    <name type="scientific">Diploptera punctata</name>
    <name type="common">Pacific beetle cockroach</name>
    <dbReference type="NCBI Taxonomy" id="6984"/>
    <lineage>
        <taxon>Eukaryota</taxon>
        <taxon>Metazoa</taxon>
        <taxon>Ecdysozoa</taxon>
        <taxon>Arthropoda</taxon>
        <taxon>Hexapoda</taxon>
        <taxon>Insecta</taxon>
        <taxon>Pterygota</taxon>
        <taxon>Neoptera</taxon>
        <taxon>Polyneoptera</taxon>
        <taxon>Dictyoptera</taxon>
        <taxon>Blattodea</taxon>
        <taxon>Blaberoidea</taxon>
        <taxon>Blaberidae</taxon>
        <taxon>Diplopterinae</taxon>
        <taxon>Diploptera</taxon>
    </lineage>
</organism>
<name>A0AAD7Z6E2_DIPPU</name>
<keyword evidence="1" id="KW-0812">Transmembrane</keyword>
<feature type="non-terminal residue" evidence="2">
    <location>
        <position position="75"/>
    </location>
</feature>
<keyword evidence="3" id="KW-1185">Reference proteome</keyword>
<protein>
    <submittedName>
        <fullName evidence="2">Uncharacterized protein</fullName>
    </submittedName>
</protein>
<keyword evidence="1" id="KW-1133">Transmembrane helix</keyword>
<accession>A0AAD7Z6E2</accession>
<gene>
    <name evidence="2" type="ORF">L9F63_008258</name>
</gene>
<reference evidence="2" key="2">
    <citation type="submission" date="2023-05" db="EMBL/GenBank/DDBJ databases">
        <authorList>
            <person name="Fouks B."/>
        </authorList>
    </citation>
    <scope>NUCLEOTIDE SEQUENCE</scope>
    <source>
        <strain evidence="2">Stay&amp;Tobe</strain>
        <tissue evidence="2">Testes</tissue>
    </source>
</reference>
<feature type="non-terminal residue" evidence="2">
    <location>
        <position position="1"/>
    </location>
</feature>
<evidence type="ECO:0000313" key="2">
    <source>
        <dbReference type="EMBL" id="KAJ9574575.1"/>
    </source>
</evidence>
<evidence type="ECO:0000256" key="1">
    <source>
        <dbReference type="SAM" id="Phobius"/>
    </source>
</evidence>
<sequence length="75" mass="8335">VHARIASYLHAHATTQRDSRRARKELERNRRTTLLLSGIAVLFAVSWLPLAFAMATNIVGVVSRGLSRGFECLNS</sequence>
<dbReference type="AlphaFoldDB" id="A0AAD7Z6E2"/>
<keyword evidence="1" id="KW-0472">Membrane</keyword>
<comment type="caution">
    <text evidence="2">The sequence shown here is derived from an EMBL/GenBank/DDBJ whole genome shotgun (WGS) entry which is preliminary data.</text>
</comment>
<proteinExistence type="predicted"/>
<reference evidence="2" key="1">
    <citation type="journal article" date="2023" name="IScience">
        <title>Live-bearing cockroach genome reveals convergent evolutionary mechanisms linked to viviparity in insects and beyond.</title>
        <authorList>
            <person name="Fouks B."/>
            <person name="Harrison M.C."/>
            <person name="Mikhailova A.A."/>
            <person name="Marchal E."/>
            <person name="English S."/>
            <person name="Carruthers M."/>
            <person name="Jennings E.C."/>
            <person name="Chiamaka E.L."/>
            <person name="Frigard R.A."/>
            <person name="Pippel M."/>
            <person name="Attardo G.M."/>
            <person name="Benoit J.B."/>
            <person name="Bornberg-Bauer E."/>
            <person name="Tobe S.S."/>
        </authorList>
    </citation>
    <scope>NUCLEOTIDE SEQUENCE</scope>
    <source>
        <strain evidence="2">Stay&amp;Tobe</strain>
    </source>
</reference>
<dbReference type="Gene3D" id="1.20.1070.10">
    <property type="entry name" value="Rhodopsin 7-helix transmembrane proteins"/>
    <property type="match status" value="1"/>
</dbReference>
<dbReference type="Proteomes" id="UP001233999">
    <property type="component" value="Unassembled WGS sequence"/>
</dbReference>